<feature type="transmembrane region" description="Helical" evidence="1">
    <location>
        <begin position="49"/>
        <end position="68"/>
    </location>
</feature>
<evidence type="ECO:0000313" key="3">
    <source>
        <dbReference type="Proteomes" id="UP000654345"/>
    </source>
</evidence>
<dbReference type="RefSeq" id="WP_201374344.1">
    <property type="nucleotide sequence ID" value="NZ_BNJG01000002.1"/>
</dbReference>
<name>A0ABQ3UYX7_9CHLR</name>
<gene>
    <name evidence="2" type="ORF">KSB_65510</name>
</gene>
<dbReference type="Proteomes" id="UP000654345">
    <property type="component" value="Unassembled WGS sequence"/>
</dbReference>
<accession>A0ABQ3UYX7</accession>
<protein>
    <recommendedName>
        <fullName evidence="4">DUF2784 domain-containing protein</fullName>
    </recommendedName>
</protein>
<keyword evidence="1" id="KW-1133">Transmembrane helix</keyword>
<evidence type="ECO:0000256" key="1">
    <source>
        <dbReference type="SAM" id="Phobius"/>
    </source>
</evidence>
<sequence length="136" mass="15601">MDQHYIDLACDVNGLRMVYKYDALHNTILLVAFLLIVMKVWLFPIDIKWLIVSLLFATLIFCELPYAVGQYLLHTKILAQYTGGKYVEMEKKLQEYAPIFPPWAFLGALLTSGTAGSILYALLNQMIQNTFTDFLK</sequence>
<evidence type="ECO:0008006" key="4">
    <source>
        <dbReference type="Google" id="ProtNLM"/>
    </source>
</evidence>
<feature type="transmembrane region" description="Helical" evidence="1">
    <location>
        <begin position="103"/>
        <end position="123"/>
    </location>
</feature>
<keyword evidence="1" id="KW-0812">Transmembrane</keyword>
<dbReference type="EMBL" id="BNJG01000002">
    <property type="protein sequence ID" value="GHO58076.1"/>
    <property type="molecule type" value="Genomic_DNA"/>
</dbReference>
<keyword evidence="3" id="KW-1185">Reference proteome</keyword>
<proteinExistence type="predicted"/>
<reference evidence="2 3" key="1">
    <citation type="journal article" date="2021" name="Int. J. Syst. Evol. Microbiol.">
        <title>Reticulibacter mediterranei gen. nov., sp. nov., within the new family Reticulibacteraceae fam. nov., and Ktedonospora formicarum gen. nov., sp. nov., Ktedonobacter robiniae sp. nov., Dictyobacter formicarum sp. nov. and Dictyobacter arantiisoli sp. nov., belonging to the class Ktedonobacteria.</title>
        <authorList>
            <person name="Yabe S."/>
            <person name="Zheng Y."/>
            <person name="Wang C.M."/>
            <person name="Sakai Y."/>
            <person name="Abe K."/>
            <person name="Yokota A."/>
            <person name="Donadio S."/>
            <person name="Cavaletti L."/>
            <person name="Monciardini P."/>
        </authorList>
    </citation>
    <scope>NUCLEOTIDE SEQUENCE [LARGE SCALE GENOMIC DNA]</scope>
    <source>
        <strain evidence="2 3">SOSP1-30</strain>
    </source>
</reference>
<keyword evidence="1" id="KW-0472">Membrane</keyword>
<comment type="caution">
    <text evidence="2">The sequence shown here is derived from an EMBL/GenBank/DDBJ whole genome shotgun (WGS) entry which is preliminary data.</text>
</comment>
<feature type="transmembrane region" description="Helical" evidence="1">
    <location>
        <begin position="23"/>
        <end position="42"/>
    </location>
</feature>
<organism evidence="2 3">
    <name type="scientific">Ktedonobacter robiniae</name>
    <dbReference type="NCBI Taxonomy" id="2778365"/>
    <lineage>
        <taxon>Bacteria</taxon>
        <taxon>Bacillati</taxon>
        <taxon>Chloroflexota</taxon>
        <taxon>Ktedonobacteria</taxon>
        <taxon>Ktedonobacterales</taxon>
        <taxon>Ktedonobacteraceae</taxon>
        <taxon>Ktedonobacter</taxon>
    </lineage>
</organism>
<evidence type="ECO:0000313" key="2">
    <source>
        <dbReference type="EMBL" id="GHO58076.1"/>
    </source>
</evidence>